<dbReference type="RefSeq" id="XP_071909824.1">
    <property type="nucleotide sequence ID" value="XM_072053723.1"/>
</dbReference>
<proteinExistence type="predicted"/>
<organism evidence="3 4">
    <name type="scientific">Coffea arabica</name>
    <name type="common">Arabian coffee</name>
    <dbReference type="NCBI Taxonomy" id="13443"/>
    <lineage>
        <taxon>Eukaryota</taxon>
        <taxon>Viridiplantae</taxon>
        <taxon>Streptophyta</taxon>
        <taxon>Embryophyta</taxon>
        <taxon>Tracheophyta</taxon>
        <taxon>Spermatophyta</taxon>
        <taxon>Magnoliopsida</taxon>
        <taxon>eudicotyledons</taxon>
        <taxon>Gunneridae</taxon>
        <taxon>Pentapetalae</taxon>
        <taxon>asterids</taxon>
        <taxon>lamiids</taxon>
        <taxon>Gentianales</taxon>
        <taxon>Rubiaceae</taxon>
        <taxon>Ixoroideae</taxon>
        <taxon>Gardenieae complex</taxon>
        <taxon>Bertiereae - Coffeeae clade</taxon>
        <taxon>Coffeeae</taxon>
        <taxon>Coffea</taxon>
    </lineage>
</organism>
<reference evidence="4 5" key="2">
    <citation type="submission" date="2025-05" db="UniProtKB">
        <authorList>
            <consortium name="RefSeq"/>
        </authorList>
    </citation>
    <scope>IDENTIFICATION</scope>
    <source>
        <tissue evidence="4 5">Leaves</tissue>
    </source>
</reference>
<dbReference type="AlphaFoldDB" id="A0A6P6SP72"/>
<dbReference type="Pfam" id="PF14223">
    <property type="entry name" value="Retrotran_gag_2"/>
    <property type="match status" value="1"/>
</dbReference>
<gene>
    <name evidence="4" type="primary">LOC113693337</name>
    <name evidence="5" type="synonym">LOC140008830</name>
</gene>
<name>A0A6P6SP72_COFAR</name>
<evidence type="ECO:0000256" key="1">
    <source>
        <dbReference type="SAM" id="Phobius"/>
    </source>
</evidence>
<keyword evidence="3" id="KW-1185">Reference proteome</keyword>
<dbReference type="GeneID" id="113693337"/>
<dbReference type="Proteomes" id="UP001652660">
    <property type="component" value="Chromosome 6c"/>
</dbReference>
<evidence type="ECO:0000313" key="3">
    <source>
        <dbReference type="Proteomes" id="UP001652660"/>
    </source>
</evidence>
<sequence length="303" mass="34857">MRKIRLQELRRQFELVQMKSTESVKDFIGTIKEIVNDMESNGKNLEEVRVVEKVMRSLTAKFHTKKAVLEATKDLDNLSLAELEGELLTYEMSLNQQPLDTVEEMLQAKEDHPKGKEEVNRIDTNQRGQNFRGRGHGGRGNFRGHGRGNFLTNPEIILIGIRKTINRKVKEIIFKCVIDLMCNVIIVVKLVIIRMNVGPIKRYMLKGLKIVVIERRPSSSTAEESMKNDWFIDSSYSNHICGKKEMFFDLDESFHASVRFENNEKVHVLGKGKIRIILQDGSSNYISDVFYVPSEYHNLLSLG</sequence>
<accession>A0A6P6SP72</accession>
<keyword evidence="1" id="KW-1133">Transmembrane helix</keyword>
<dbReference type="OrthoDB" id="8063676at2759"/>
<evidence type="ECO:0000313" key="4">
    <source>
        <dbReference type="RefSeq" id="XP_027067693.2"/>
    </source>
</evidence>
<evidence type="ECO:0000259" key="2">
    <source>
        <dbReference type="Pfam" id="PF22936"/>
    </source>
</evidence>
<reference evidence="3" key="1">
    <citation type="journal article" date="2025" name="Foods">
        <title>Unveiling the Microbial Signatures of Arabica Coffee Cherries: Insights into Ripeness Specific Diversity, Functional Traits, and Implications for Quality and Safety.</title>
        <authorList>
            <consortium name="RefSeq"/>
            <person name="Tenea G.N."/>
            <person name="Cifuentes V."/>
            <person name="Reyes P."/>
            <person name="Cevallos-Vallejos M."/>
        </authorList>
    </citation>
    <scope>NUCLEOTIDE SEQUENCE [LARGE SCALE GENOMIC DNA]</scope>
</reference>
<protein>
    <recommendedName>
        <fullName evidence="2">Retrovirus-related Pol polyprotein from transposon TNT 1-94-like beta-barrel domain-containing protein</fullName>
    </recommendedName>
</protein>
<keyword evidence="1" id="KW-0472">Membrane</keyword>
<dbReference type="Pfam" id="PF22936">
    <property type="entry name" value="Pol_BBD"/>
    <property type="match status" value="1"/>
</dbReference>
<dbReference type="PANTHER" id="PTHR35317">
    <property type="entry name" value="OS04G0629600 PROTEIN"/>
    <property type="match status" value="1"/>
</dbReference>
<keyword evidence="1" id="KW-0812">Transmembrane</keyword>
<feature type="transmembrane region" description="Helical" evidence="1">
    <location>
        <begin position="172"/>
        <end position="192"/>
    </location>
</feature>
<dbReference type="PANTHER" id="PTHR35317:SF11">
    <property type="entry name" value="CCHC-TYPE DOMAIN-CONTAINING PROTEIN"/>
    <property type="match status" value="1"/>
</dbReference>
<feature type="domain" description="Retrovirus-related Pol polyprotein from transposon TNT 1-94-like beta-barrel" evidence="2">
    <location>
        <begin position="230"/>
        <end position="303"/>
    </location>
</feature>
<dbReference type="RefSeq" id="XP_027067693.2">
    <property type="nucleotide sequence ID" value="XM_027211892.2"/>
</dbReference>
<dbReference type="InterPro" id="IPR054722">
    <property type="entry name" value="PolX-like_BBD"/>
</dbReference>
<evidence type="ECO:0000313" key="5">
    <source>
        <dbReference type="RefSeq" id="XP_071909824.1"/>
    </source>
</evidence>